<dbReference type="Proteomes" id="UP001158045">
    <property type="component" value="Unassembled WGS sequence"/>
</dbReference>
<organism evidence="4 5">
    <name type="scientific">Fusibacter bizertensis</name>
    <dbReference type="NCBI Taxonomy" id="1488331"/>
    <lineage>
        <taxon>Bacteria</taxon>
        <taxon>Bacillati</taxon>
        <taxon>Bacillota</taxon>
        <taxon>Clostridia</taxon>
        <taxon>Eubacteriales</taxon>
        <taxon>Eubacteriales Family XII. Incertae Sedis</taxon>
        <taxon>Fusibacter</taxon>
    </lineage>
</organism>
<name>A0ABT6N990_9FIRM</name>
<dbReference type="EMBL" id="JARYZI010000001">
    <property type="protein sequence ID" value="MDH8676986.1"/>
    <property type="molecule type" value="Genomic_DNA"/>
</dbReference>
<accession>A0ABT6N990</accession>
<keyword evidence="5" id="KW-1185">Reference proteome</keyword>
<reference evidence="4 5" key="1">
    <citation type="submission" date="2023-04" db="EMBL/GenBank/DDBJ databases">
        <title>Fusibacter bizertensis strain WBS, isolated from littoral bottom sediments of the Arctic seas - biochemical and genomic analysis.</title>
        <authorList>
            <person name="Brioukhanov A.L."/>
        </authorList>
    </citation>
    <scope>NUCLEOTIDE SEQUENCE [LARGE SCALE GENOMIC DNA]</scope>
    <source>
        <strain evidence="4 5">WBS</strain>
    </source>
</reference>
<evidence type="ECO:0000259" key="3">
    <source>
        <dbReference type="PROSITE" id="PS51272"/>
    </source>
</evidence>
<gene>
    <name evidence="4" type="ORF">QE109_02440</name>
</gene>
<dbReference type="Pfam" id="PF00395">
    <property type="entry name" value="SLH"/>
    <property type="match status" value="2"/>
</dbReference>
<evidence type="ECO:0000313" key="5">
    <source>
        <dbReference type="Proteomes" id="UP001158045"/>
    </source>
</evidence>
<sequence>MKKKAFLVLVLLLTLAASSLSWADITATVTKVTLAVEPDYSESFVLQNDNAVYLSGKKGKENYVVKYDNNLKLQWQLKLSSLPQKADLYSGYIYAVSSKSVYKISLDGALIWEKSFNTGSKEYDPVDITIVGNQVFTSGLALPSSGGYVLHAFTTLCTTDGGSVTTHEFNESTNSGRSSGYNNGSFYVEIADHKFISTVDNKSFKDVSETEFNQKYVNDQRMSSQWFAGPTEKPGVSQLISISGIEIETTYIPAKLYSCVMLADNSILGIGIDSNYNTLGFMRTSKLSLPSTANDIAKPINIPTTALKNITDKDSLTSSLEKIHNDYFANTDARGESADLIALYSEQAIAKLSVYHVSSEMPISSVDLAPTLSAQNELYDYVTSLNDAANLFRMRQVKSYLTLKTEKEDATLTLSSDLATLKCDGIIISTPLMDLKLDQHALASLKSKENLILTFTKEGTKPSVTFNRILDMPVIIALPKTTGSIDTTSIFNSKDQNIGGKYNPVTGMFETRIKTGDTFTVKSGAKNFTDLGLQNNEVKEAISVLAAKGIMGGKSETSFSPDSPITRAEIAATLLNLTCLLEEKGQPEFADVKPSDWYYNIAYSAKKNGIMKGTNTTDFSPKVLINKEQLLTILSLKLQEDMGYVNNSIFSSYDYFTDTNLVSSWAQPHFAFASQEGFLINFRYRNLDAKSNLTRGETAQLIYAFYKKFW</sequence>
<proteinExistence type="predicted"/>
<evidence type="ECO:0000313" key="4">
    <source>
        <dbReference type="EMBL" id="MDH8676986.1"/>
    </source>
</evidence>
<keyword evidence="2" id="KW-0732">Signal</keyword>
<feature type="domain" description="SLH" evidence="3">
    <location>
        <begin position="525"/>
        <end position="588"/>
    </location>
</feature>
<evidence type="ECO:0000256" key="1">
    <source>
        <dbReference type="ARBA" id="ARBA00022737"/>
    </source>
</evidence>
<comment type="caution">
    <text evidence="4">The sequence shown here is derived from an EMBL/GenBank/DDBJ whole genome shotgun (WGS) entry which is preliminary data.</text>
</comment>
<dbReference type="PROSITE" id="PS51272">
    <property type="entry name" value="SLH"/>
    <property type="match status" value="2"/>
</dbReference>
<feature type="domain" description="SLH" evidence="3">
    <location>
        <begin position="653"/>
        <end position="710"/>
    </location>
</feature>
<feature type="signal peptide" evidence="2">
    <location>
        <begin position="1"/>
        <end position="23"/>
    </location>
</feature>
<evidence type="ECO:0000256" key="2">
    <source>
        <dbReference type="SAM" id="SignalP"/>
    </source>
</evidence>
<dbReference type="InterPro" id="IPR001119">
    <property type="entry name" value="SLH_dom"/>
</dbReference>
<dbReference type="RefSeq" id="WP_281092785.1">
    <property type="nucleotide sequence ID" value="NZ_JARYZI010000001.1"/>
</dbReference>
<protein>
    <submittedName>
        <fullName evidence="4">S-layer homology domain-containing protein</fullName>
    </submittedName>
</protein>
<keyword evidence="1" id="KW-0677">Repeat</keyword>
<feature type="chain" id="PRO_5046626744" evidence="2">
    <location>
        <begin position="24"/>
        <end position="710"/>
    </location>
</feature>